<organism evidence="2 3">
    <name type="scientific">Pseudooctadecabacter jejudonensis</name>
    <dbReference type="NCBI Taxonomy" id="1391910"/>
    <lineage>
        <taxon>Bacteria</taxon>
        <taxon>Pseudomonadati</taxon>
        <taxon>Pseudomonadota</taxon>
        <taxon>Alphaproteobacteria</taxon>
        <taxon>Rhodobacterales</taxon>
        <taxon>Paracoccaceae</taxon>
        <taxon>Pseudooctadecabacter</taxon>
    </lineage>
</organism>
<dbReference type="EMBL" id="FWFT01000001">
    <property type="protein sequence ID" value="SLN17176.1"/>
    <property type="molecule type" value="Genomic_DNA"/>
</dbReference>
<name>A0A1Y5RH23_9RHOB</name>
<evidence type="ECO:0000313" key="2">
    <source>
        <dbReference type="EMBL" id="SLN17176.1"/>
    </source>
</evidence>
<keyword evidence="1" id="KW-1133">Transmembrane helix</keyword>
<accession>A0A1Y5RH23</accession>
<evidence type="ECO:0000256" key="1">
    <source>
        <dbReference type="SAM" id="Phobius"/>
    </source>
</evidence>
<keyword evidence="1" id="KW-0812">Transmembrane</keyword>
<feature type="transmembrane region" description="Helical" evidence="1">
    <location>
        <begin position="56"/>
        <end position="78"/>
    </location>
</feature>
<evidence type="ECO:0000313" key="3">
    <source>
        <dbReference type="Proteomes" id="UP000193623"/>
    </source>
</evidence>
<dbReference type="OrthoDB" id="7850809at2"/>
<keyword evidence="1" id="KW-0472">Membrane</keyword>
<feature type="transmembrane region" description="Helical" evidence="1">
    <location>
        <begin position="98"/>
        <end position="122"/>
    </location>
</feature>
<protein>
    <submittedName>
        <fullName evidence="2">Uncharacterized protein</fullName>
    </submittedName>
</protein>
<dbReference type="AlphaFoldDB" id="A0A1Y5RH23"/>
<reference evidence="2 3" key="1">
    <citation type="submission" date="2017-03" db="EMBL/GenBank/DDBJ databases">
        <authorList>
            <person name="Afonso C.L."/>
            <person name="Miller P.J."/>
            <person name="Scott M.A."/>
            <person name="Spackman E."/>
            <person name="Goraichik I."/>
            <person name="Dimitrov K.M."/>
            <person name="Suarez D.L."/>
            <person name="Swayne D.E."/>
        </authorList>
    </citation>
    <scope>NUCLEOTIDE SEQUENCE [LARGE SCALE GENOMIC DNA]</scope>
    <source>
        <strain evidence="2 3">CECT 8397</strain>
    </source>
</reference>
<proteinExistence type="predicted"/>
<sequence length="174" mass="18596">MAVSKTTFAERMAKIESGNTTSWTVPGEGLAEVRDERRFLAKAGVKMRQKSTQKKAGMVLYVAALVSGVASVILGRWLDFRFLDDALALAADKGVDLASMIADVPTSFILALVLSLVLMLVLGLRKTAIPVQTAGFLGALVFEGDLVALAPEVYAKFYPPNWVADMMASAALVT</sequence>
<gene>
    <name evidence="2" type="ORF">PSJ8397_00512</name>
</gene>
<dbReference type="Proteomes" id="UP000193623">
    <property type="component" value="Unassembled WGS sequence"/>
</dbReference>
<dbReference type="RefSeq" id="WP_085862969.1">
    <property type="nucleotide sequence ID" value="NZ_FWFT01000001.1"/>
</dbReference>
<keyword evidence="3" id="KW-1185">Reference proteome</keyword>